<keyword evidence="3" id="KW-1185">Reference proteome</keyword>
<comment type="caution">
    <text evidence="2">The sequence shown here is derived from an EMBL/GenBank/DDBJ whole genome shotgun (WGS) entry which is preliminary data.</text>
</comment>
<protein>
    <submittedName>
        <fullName evidence="2">Neutral/alkaline non-lysosomal ceramidase N-terminal domain-containing protein</fullName>
    </submittedName>
</protein>
<accession>A0ABT1YGB5</accession>
<organism evidence="2 3">
    <name type="scientific">Paenibacillus radicis</name>
    <name type="common">ex Xue et al. 2023</name>
    <dbReference type="NCBI Taxonomy" id="2972489"/>
    <lineage>
        <taxon>Bacteria</taxon>
        <taxon>Bacillati</taxon>
        <taxon>Bacillota</taxon>
        <taxon>Bacilli</taxon>
        <taxon>Bacillales</taxon>
        <taxon>Paenibacillaceae</taxon>
        <taxon>Paenibacillus</taxon>
    </lineage>
</organism>
<gene>
    <name evidence="2" type="ORF">NV381_13630</name>
</gene>
<name>A0ABT1YGB5_9BACL</name>
<dbReference type="RefSeq" id="WP_258213844.1">
    <property type="nucleotide sequence ID" value="NZ_JANQBD010000009.1"/>
</dbReference>
<evidence type="ECO:0000313" key="3">
    <source>
        <dbReference type="Proteomes" id="UP001300012"/>
    </source>
</evidence>
<sequence length="496" mass="53973">MEARLLLGSAKADITPERPIPLAGFAHRQGTFESVKHPLHVRVFFFKQEEAGSTSIRLNSEQDESHRMAWSAQALLLSADLIWWGSERLEGLRQQLGRRWGFKSEEIVFHATHNHSGPQTSGAFTSSIGKPDPAYISFLEAAILTAVEEAASTFEPVTVESGRGECHMGINRRKWVNGQIFMAPNASGATDPAVTVTRFNKLIGGETKALLVHYSCHPTTTGDNDVSSEFPGIAMELLEHAIGGDAIAAFVQGFCADVRPALVEGESFFRGGDKHVEQLGRMLADEVLAVLGRPMAQLPPAVLSGRQLTVPLPFQAVPTPKELKEMAEVALHSIERSVAESNSELVIDADSIPPSADKSPSQHSDAAVANPQLLKLQPEIIIEWSRLLLSEPERLRAAADLEMTLLTLAEGCSILAVNAEMSVHYGLWAKQLLGNGVMPTGYSNGMIGYVPTSSQIDEGGYEAHDSTYYFGLPGPFAHELESSIYEAIKQFRSHKE</sequence>
<proteinExistence type="predicted"/>
<dbReference type="Pfam" id="PF04734">
    <property type="entry name" value="Ceramidase_alk"/>
    <property type="match status" value="1"/>
</dbReference>
<dbReference type="InterPro" id="IPR031329">
    <property type="entry name" value="NEUT/ALK_ceramidase_N"/>
</dbReference>
<dbReference type="EMBL" id="JANQBD010000009">
    <property type="protein sequence ID" value="MCR8632245.1"/>
    <property type="molecule type" value="Genomic_DNA"/>
</dbReference>
<reference evidence="2 3" key="1">
    <citation type="submission" date="2022-08" db="EMBL/GenBank/DDBJ databases">
        <title>Paenibacillus endoradicis sp. nov., Paenibacillus radicibacter sp. nov and Paenibacillus pararadicis sp. nov., three cold-adapted plant growth-promoting bacteria isolated from root of Larix gmelinii in Great Khingan.</title>
        <authorList>
            <person name="Xue H."/>
        </authorList>
    </citation>
    <scope>NUCLEOTIDE SEQUENCE [LARGE SCALE GENOMIC DNA]</scope>
    <source>
        <strain evidence="2 3">N5-1-1-5</strain>
    </source>
</reference>
<dbReference type="Proteomes" id="UP001300012">
    <property type="component" value="Unassembled WGS sequence"/>
</dbReference>
<evidence type="ECO:0000259" key="1">
    <source>
        <dbReference type="Pfam" id="PF04734"/>
    </source>
</evidence>
<evidence type="ECO:0000313" key="2">
    <source>
        <dbReference type="EMBL" id="MCR8632245.1"/>
    </source>
</evidence>
<feature type="domain" description="Neutral/alkaline non-lysosomal ceramidase N-terminal" evidence="1">
    <location>
        <begin position="6"/>
        <end position="260"/>
    </location>
</feature>